<keyword evidence="3" id="KW-1185">Reference proteome</keyword>
<dbReference type="STRING" id="1637975.AN957_24860"/>
<evidence type="ECO:0000259" key="1">
    <source>
        <dbReference type="Pfam" id="PF12867"/>
    </source>
</evidence>
<dbReference type="EMBL" id="LJIX01000006">
    <property type="protein sequence ID" value="KQL22075.1"/>
    <property type="molecule type" value="Genomic_DNA"/>
</dbReference>
<reference evidence="2 3" key="1">
    <citation type="submission" date="2015-09" db="EMBL/GenBank/DDBJ databases">
        <title>Genome sequencing project for genomic taxonomy and phylogenomics of Bacillus-like bacteria.</title>
        <authorList>
            <person name="Liu B."/>
            <person name="Wang J."/>
            <person name="Zhu Y."/>
            <person name="Liu G."/>
            <person name="Chen Q."/>
            <person name="Chen Z."/>
            <person name="Lan J."/>
            <person name="Che J."/>
            <person name="Ge C."/>
            <person name="Shi H."/>
            <person name="Pan Z."/>
            <person name="Liu X."/>
        </authorList>
    </citation>
    <scope>NUCLEOTIDE SEQUENCE [LARGE SCALE GENOMIC DNA]</scope>
    <source>
        <strain evidence="2 3">FJAT-18043</strain>
    </source>
</reference>
<dbReference type="InterPro" id="IPR034660">
    <property type="entry name" value="DinB/YfiT-like"/>
</dbReference>
<dbReference type="Proteomes" id="UP000050996">
    <property type="component" value="Unassembled WGS sequence"/>
</dbReference>
<dbReference type="InterPro" id="IPR024775">
    <property type="entry name" value="DinB-like"/>
</dbReference>
<dbReference type="AlphaFoldDB" id="A0A0Q3VKB3"/>
<evidence type="ECO:0000313" key="3">
    <source>
        <dbReference type="Proteomes" id="UP000050996"/>
    </source>
</evidence>
<comment type="caution">
    <text evidence="2">The sequence shown here is derived from an EMBL/GenBank/DDBJ whole genome shotgun (WGS) entry which is preliminary data.</text>
</comment>
<feature type="domain" description="DinB-like" evidence="1">
    <location>
        <begin position="20"/>
        <end position="146"/>
    </location>
</feature>
<organism evidence="2 3">
    <name type="scientific">Cytobacillus solani</name>
    <dbReference type="NCBI Taxonomy" id="1637975"/>
    <lineage>
        <taxon>Bacteria</taxon>
        <taxon>Bacillati</taxon>
        <taxon>Bacillota</taxon>
        <taxon>Bacilli</taxon>
        <taxon>Bacillales</taxon>
        <taxon>Bacillaceae</taxon>
        <taxon>Cytobacillus</taxon>
    </lineage>
</organism>
<dbReference type="Gene3D" id="1.20.120.450">
    <property type="entry name" value="dinb family like domain"/>
    <property type="match status" value="1"/>
</dbReference>
<dbReference type="SUPFAM" id="SSF109854">
    <property type="entry name" value="DinB/YfiT-like putative metalloenzymes"/>
    <property type="match status" value="1"/>
</dbReference>
<protein>
    <recommendedName>
        <fullName evidence="1">DinB-like domain-containing protein</fullName>
    </recommendedName>
</protein>
<dbReference type="PATRIC" id="fig|1637975.4.peg.5017"/>
<evidence type="ECO:0000313" key="2">
    <source>
        <dbReference type="EMBL" id="KQL22075.1"/>
    </source>
</evidence>
<proteinExistence type="predicted"/>
<name>A0A0Q3VKB3_9BACI</name>
<sequence>MEKQNILLHYEQSIQWVQKLETLSEEQWRTPIKEGKWSIAEIIGHLIPWDMFIIKDRMPYFFKDIDLPKGPDAQALNDQAASESRVRTKEETIERFADTRKTLLSALQEMNDDLWSKELIIGKSTLSLAAYFQGMVEHDNHHFEQIKNVI</sequence>
<dbReference type="Pfam" id="PF12867">
    <property type="entry name" value="DinB_2"/>
    <property type="match status" value="1"/>
</dbReference>
<accession>A0A0Q3VKB3</accession>
<gene>
    <name evidence="2" type="ORF">AN957_24860</name>
</gene>